<dbReference type="GO" id="GO:0005737">
    <property type="term" value="C:cytoplasm"/>
    <property type="evidence" value="ECO:0007669"/>
    <property type="project" value="UniProtKB-SubCell"/>
</dbReference>
<dbReference type="InterPro" id="IPR036649">
    <property type="entry name" value="Pyrophosphatase_sf"/>
</dbReference>
<feature type="binding site" evidence="7">
    <location>
        <position position="56"/>
    </location>
    <ligand>
        <name>substrate</name>
    </ligand>
</feature>
<feature type="binding site" evidence="7">
    <location>
        <position position="103"/>
    </location>
    <ligand>
        <name>Mg(2+)</name>
        <dbReference type="ChEBI" id="CHEBI:18420"/>
        <label>1</label>
    </ligand>
</feature>
<dbReference type="PANTHER" id="PTHR10286">
    <property type="entry name" value="INORGANIC PYROPHOSPHATASE"/>
    <property type="match status" value="1"/>
</dbReference>
<comment type="cofactor">
    <cofactor evidence="1 7">
        <name>Mg(2+)</name>
        <dbReference type="ChEBI" id="CHEBI:18420"/>
    </cofactor>
</comment>
<dbReference type="GO" id="GO:0006796">
    <property type="term" value="P:phosphate-containing compound metabolic process"/>
    <property type="evidence" value="ECO:0007669"/>
    <property type="project" value="InterPro"/>
</dbReference>
<dbReference type="Gene3D" id="3.90.80.10">
    <property type="entry name" value="Inorganic pyrophosphatase"/>
    <property type="match status" value="1"/>
</dbReference>
<dbReference type="FunFam" id="3.90.80.10:FF:000003">
    <property type="entry name" value="Inorganic pyrophosphatase"/>
    <property type="match status" value="1"/>
</dbReference>
<dbReference type="OrthoDB" id="5187599at2"/>
<evidence type="ECO:0000256" key="6">
    <source>
        <dbReference type="ARBA" id="ARBA00047820"/>
    </source>
</evidence>
<keyword evidence="3 7" id="KW-0479">Metal-binding</keyword>
<evidence type="ECO:0000313" key="9">
    <source>
        <dbReference type="Proteomes" id="UP000295509"/>
    </source>
</evidence>
<sequence>MSFNTVPPGKDLPQDFNVIIEIPAQSDPVKYEADKELGLLVVDRFIGTGMRYPANYGFIPQTLSGDGDPVDVLVITPFPLLAGSVVRARALGMLQMTDESGVDAKLIAVPHDKICPMTAHMKSVDDVPGYLKDQIKHFFEQYKALEKGKWVKIEGWAGIDAAHKEITDGAANYKK</sequence>
<dbReference type="HAMAP" id="MF_00209">
    <property type="entry name" value="Inorganic_PPase"/>
    <property type="match status" value="1"/>
</dbReference>
<dbReference type="EMBL" id="SORE01000016">
    <property type="protein sequence ID" value="TDY44373.1"/>
    <property type="molecule type" value="Genomic_DNA"/>
</dbReference>
<evidence type="ECO:0000256" key="5">
    <source>
        <dbReference type="ARBA" id="ARBA00022842"/>
    </source>
</evidence>
<gene>
    <name evidence="7" type="primary">ppa</name>
    <name evidence="8" type="ORF">BX592_11620</name>
</gene>
<dbReference type="NCBIfam" id="NF002317">
    <property type="entry name" value="PRK01250.1"/>
    <property type="match status" value="1"/>
</dbReference>
<evidence type="ECO:0000313" key="8">
    <source>
        <dbReference type="EMBL" id="TDY44373.1"/>
    </source>
</evidence>
<evidence type="ECO:0000256" key="1">
    <source>
        <dbReference type="ARBA" id="ARBA00001946"/>
    </source>
</evidence>
<keyword evidence="9" id="KW-1185">Reference proteome</keyword>
<comment type="subcellular location">
    <subcellularLocation>
        <location evidence="7">Cytoplasm</location>
    </subcellularLocation>
</comment>
<dbReference type="GO" id="GO:0004427">
    <property type="term" value="F:inorganic diphosphate phosphatase activity"/>
    <property type="evidence" value="ECO:0007669"/>
    <property type="project" value="UniProtKB-UniRule"/>
</dbReference>
<feature type="binding site" evidence="7">
    <location>
        <position position="30"/>
    </location>
    <ligand>
        <name>substrate</name>
    </ligand>
</feature>
<protein>
    <recommendedName>
        <fullName evidence="7">Inorganic pyrophosphatase</fullName>
        <ecNumber evidence="7">3.6.1.1</ecNumber>
    </recommendedName>
    <alternativeName>
        <fullName evidence="7">Pyrophosphate phospho-hydrolase</fullName>
        <shortName evidence="7">PPase</shortName>
    </alternativeName>
</protein>
<feature type="binding site" evidence="7">
    <location>
        <position position="71"/>
    </location>
    <ligand>
        <name>Mg(2+)</name>
        <dbReference type="ChEBI" id="CHEBI:18420"/>
        <label>2</label>
    </ligand>
</feature>
<dbReference type="SUPFAM" id="SSF50324">
    <property type="entry name" value="Inorganic pyrophosphatase"/>
    <property type="match status" value="1"/>
</dbReference>
<feature type="binding site" evidence="7">
    <location>
        <position position="142"/>
    </location>
    <ligand>
        <name>substrate</name>
    </ligand>
</feature>
<evidence type="ECO:0000256" key="2">
    <source>
        <dbReference type="ARBA" id="ARBA00022490"/>
    </source>
</evidence>
<keyword evidence="2 7" id="KW-0963">Cytoplasm</keyword>
<evidence type="ECO:0000256" key="3">
    <source>
        <dbReference type="ARBA" id="ARBA00022723"/>
    </source>
</evidence>
<feature type="binding site" evidence="7">
    <location>
        <position position="66"/>
    </location>
    <ligand>
        <name>Mg(2+)</name>
        <dbReference type="ChEBI" id="CHEBI:18420"/>
        <label>1</label>
    </ligand>
</feature>
<name>A0A4V6QD09_9BURK</name>
<dbReference type="GO" id="GO:0000287">
    <property type="term" value="F:magnesium ion binding"/>
    <property type="evidence" value="ECO:0007669"/>
    <property type="project" value="UniProtKB-UniRule"/>
</dbReference>
<dbReference type="RefSeq" id="WP_134193906.1">
    <property type="nucleotide sequence ID" value="NZ_JBHLUW010000008.1"/>
</dbReference>
<evidence type="ECO:0000256" key="4">
    <source>
        <dbReference type="ARBA" id="ARBA00022801"/>
    </source>
</evidence>
<proteinExistence type="inferred from homology"/>
<comment type="similarity">
    <text evidence="7">Belongs to the PPase family.</text>
</comment>
<dbReference type="InterPro" id="IPR008162">
    <property type="entry name" value="Pyrophosphatase"/>
</dbReference>
<accession>A0A4V6QD09</accession>
<comment type="catalytic activity">
    <reaction evidence="6 7">
        <text>diphosphate + H2O = 2 phosphate + H(+)</text>
        <dbReference type="Rhea" id="RHEA:24576"/>
        <dbReference type="ChEBI" id="CHEBI:15377"/>
        <dbReference type="ChEBI" id="CHEBI:15378"/>
        <dbReference type="ChEBI" id="CHEBI:33019"/>
        <dbReference type="ChEBI" id="CHEBI:43474"/>
        <dbReference type="EC" id="3.6.1.1"/>
    </reaction>
</comment>
<comment type="caution">
    <text evidence="8">The sequence shown here is derived from an EMBL/GenBank/DDBJ whole genome shotgun (WGS) entry which is preliminary data.</text>
</comment>
<dbReference type="EC" id="3.6.1.1" evidence="7"/>
<dbReference type="CDD" id="cd00412">
    <property type="entry name" value="pyrophosphatase"/>
    <property type="match status" value="1"/>
</dbReference>
<dbReference type="Pfam" id="PF00719">
    <property type="entry name" value="Pyrophosphatase"/>
    <property type="match status" value="1"/>
</dbReference>
<dbReference type="Proteomes" id="UP000295509">
    <property type="component" value="Unassembled WGS sequence"/>
</dbReference>
<dbReference type="AlphaFoldDB" id="A0A4V6QD09"/>
<comment type="subunit">
    <text evidence="7">Homohexamer.</text>
</comment>
<feature type="binding site" evidence="7">
    <location>
        <position position="44"/>
    </location>
    <ligand>
        <name>substrate</name>
    </ligand>
</feature>
<keyword evidence="5 7" id="KW-0460">Magnesium</keyword>
<evidence type="ECO:0000256" key="7">
    <source>
        <dbReference type="HAMAP-Rule" id="MF_00209"/>
    </source>
</evidence>
<keyword evidence="4 7" id="KW-0378">Hydrolase</keyword>
<organism evidence="8 9">
    <name type="scientific">Paraburkholderia rhizosphaerae</name>
    <dbReference type="NCBI Taxonomy" id="480658"/>
    <lineage>
        <taxon>Bacteria</taxon>
        <taxon>Pseudomonadati</taxon>
        <taxon>Pseudomonadota</taxon>
        <taxon>Betaproteobacteria</taxon>
        <taxon>Burkholderiales</taxon>
        <taxon>Burkholderiaceae</taxon>
        <taxon>Paraburkholderia</taxon>
    </lineage>
</organism>
<dbReference type="PROSITE" id="PS00387">
    <property type="entry name" value="PPASE"/>
    <property type="match status" value="1"/>
</dbReference>
<reference evidence="8 9" key="1">
    <citation type="submission" date="2019-03" db="EMBL/GenBank/DDBJ databases">
        <title>Genomic Encyclopedia of Type Strains, Phase III (KMG-III): the genomes of soil and plant-associated and newly described type strains.</title>
        <authorList>
            <person name="Whitman W."/>
        </authorList>
    </citation>
    <scope>NUCLEOTIDE SEQUENCE [LARGE SCALE GENOMIC DNA]</scope>
    <source>
        <strain evidence="8 9">LMG 29544</strain>
    </source>
</reference>
<comment type="function">
    <text evidence="7">Catalyzes the hydrolysis of inorganic pyrophosphate (PPi) forming two phosphate ions.</text>
</comment>
<feature type="binding site" evidence="7">
    <location>
        <position position="71"/>
    </location>
    <ligand>
        <name>Mg(2+)</name>
        <dbReference type="ChEBI" id="CHEBI:18420"/>
        <label>1</label>
    </ligand>
</feature>